<dbReference type="SMART" id="SM00448">
    <property type="entry name" value="REC"/>
    <property type="match status" value="1"/>
</dbReference>
<dbReference type="Gene3D" id="3.40.50.2300">
    <property type="match status" value="1"/>
</dbReference>
<reference evidence="10" key="1">
    <citation type="journal article" date="2021" name="PeerJ">
        <title>Extensive microbial diversity within the chicken gut microbiome revealed by metagenomics and culture.</title>
        <authorList>
            <person name="Gilroy R."/>
            <person name="Ravi A."/>
            <person name="Getino M."/>
            <person name="Pursley I."/>
            <person name="Horton D.L."/>
            <person name="Alikhan N.F."/>
            <person name="Baker D."/>
            <person name="Gharbi K."/>
            <person name="Hall N."/>
            <person name="Watson M."/>
            <person name="Adriaenssens E.M."/>
            <person name="Foster-Nyarko E."/>
            <person name="Jarju S."/>
            <person name="Secka A."/>
            <person name="Antonio M."/>
            <person name="Oren A."/>
            <person name="Chaudhuri R.R."/>
            <person name="La Ragione R."/>
            <person name="Hildebrand F."/>
            <person name="Pallen M.J."/>
        </authorList>
    </citation>
    <scope>NUCLEOTIDE SEQUENCE</scope>
    <source>
        <strain evidence="10">ChiGjej6B6-11269</strain>
    </source>
</reference>
<dbReference type="InterPro" id="IPR001789">
    <property type="entry name" value="Sig_transdc_resp-reg_receiver"/>
</dbReference>
<reference evidence="10" key="2">
    <citation type="submission" date="2021-09" db="EMBL/GenBank/DDBJ databases">
        <authorList>
            <person name="Gilroy R."/>
        </authorList>
    </citation>
    <scope>NUCLEOTIDE SEQUENCE</scope>
    <source>
        <strain evidence="10">ChiGjej6B6-11269</strain>
    </source>
</reference>
<evidence type="ECO:0000259" key="8">
    <source>
        <dbReference type="PROSITE" id="PS50110"/>
    </source>
</evidence>
<keyword evidence="3" id="KW-0805">Transcription regulation</keyword>
<feature type="domain" description="Response regulatory" evidence="8">
    <location>
        <begin position="2"/>
        <end position="116"/>
    </location>
</feature>
<dbReference type="EMBL" id="DYWI01000105">
    <property type="protein sequence ID" value="HJF65567.1"/>
    <property type="molecule type" value="Genomic_DNA"/>
</dbReference>
<dbReference type="Proteomes" id="UP000786989">
    <property type="component" value="Unassembled WGS sequence"/>
</dbReference>
<dbReference type="GO" id="GO:0032993">
    <property type="term" value="C:protein-DNA complex"/>
    <property type="evidence" value="ECO:0007669"/>
    <property type="project" value="TreeGrafter"/>
</dbReference>
<accession>A0A9D3A1F3</accession>
<feature type="modified residue" description="4-aspartylphosphate" evidence="6">
    <location>
        <position position="51"/>
    </location>
</feature>
<dbReference type="GO" id="GO:0000156">
    <property type="term" value="F:phosphorelay response regulator activity"/>
    <property type="evidence" value="ECO:0007669"/>
    <property type="project" value="TreeGrafter"/>
</dbReference>
<dbReference type="PROSITE" id="PS51755">
    <property type="entry name" value="OMPR_PHOB"/>
    <property type="match status" value="1"/>
</dbReference>
<feature type="DNA-binding region" description="OmpR/PhoB-type" evidence="7">
    <location>
        <begin position="124"/>
        <end position="222"/>
    </location>
</feature>
<evidence type="ECO:0000256" key="3">
    <source>
        <dbReference type="ARBA" id="ARBA00023015"/>
    </source>
</evidence>
<evidence type="ECO:0000313" key="10">
    <source>
        <dbReference type="EMBL" id="HJF65567.1"/>
    </source>
</evidence>
<gene>
    <name evidence="10" type="ORF">K8U77_05580</name>
</gene>
<evidence type="ECO:0000256" key="7">
    <source>
        <dbReference type="PROSITE-ProRule" id="PRU01091"/>
    </source>
</evidence>
<evidence type="ECO:0000313" key="11">
    <source>
        <dbReference type="Proteomes" id="UP000786989"/>
    </source>
</evidence>
<dbReference type="GO" id="GO:0000976">
    <property type="term" value="F:transcription cis-regulatory region binding"/>
    <property type="evidence" value="ECO:0007669"/>
    <property type="project" value="TreeGrafter"/>
</dbReference>
<dbReference type="InterPro" id="IPR039420">
    <property type="entry name" value="WalR-like"/>
</dbReference>
<dbReference type="PANTHER" id="PTHR48111:SF22">
    <property type="entry name" value="REGULATOR OF RPOS"/>
    <property type="match status" value="1"/>
</dbReference>
<evidence type="ECO:0000259" key="9">
    <source>
        <dbReference type="PROSITE" id="PS51755"/>
    </source>
</evidence>
<dbReference type="AlphaFoldDB" id="A0A9D3A1F3"/>
<dbReference type="SMART" id="SM00862">
    <property type="entry name" value="Trans_reg_C"/>
    <property type="match status" value="1"/>
</dbReference>
<dbReference type="InterPro" id="IPR001867">
    <property type="entry name" value="OmpR/PhoB-type_DNA-bd"/>
</dbReference>
<dbReference type="GO" id="GO:0006355">
    <property type="term" value="P:regulation of DNA-templated transcription"/>
    <property type="evidence" value="ECO:0007669"/>
    <property type="project" value="InterPro"/>
</dbReference>
<dbReference type="PANTHER" id="PTHR48111">
    <property type="entry name" value="REGULATOR OF RPOS"/>
    <property type="match status" value="1"/>
</dbReference>
<dbReference type="InterPro" id="IPR036388">
    <property type="entry name" value="WH-like_DNA-bd_sf"/>
</dbReference>
<evidence type="ECO:0000256" key="4">
    <source>
        <dbReference type="ARBA" id="ARBA00023125"/>
    </source>
</evidence>
<dbReference type="PROSITE" id="PS50110">
    <property type="entry name" value="RESPONSE_REGULATORY"/>
    <property type="match status" value="1"/>
</dbReference>
<dbReference type="FunFam" id="1.10.10.10:FF:000005">
    <property type="entry name" value="Two-component system response regulator"/>
    <property type="match status" value="1"/>
</dbReference>
<keyword evidence="2" id="KW-0902">Two-component regulatory system</keyword>
<feature type="domain" description="OmpR/PhoB-type" evidence="9">
    <location>
        <begin position="124"/>
        <end position="222"/>
    </location>
</feature>
<evidence type="ECO:0000256" key="5">
    <source>
        <dbReference type="ARBA" id="ARBA00023163"/>
    </source>
</evidence>
<dbReference type="Pfam" id="PF00486">
    <property type="entry name" value="Trans_reg_C"/>
    <property type="match status" value="1"/>
</dbReference>
<proteinExistence type="predicted"/>
<name>A0A9D3A1F3_9ACTN</name>
<comment type="caution">
    <text evidence="10">The sequence shown here is derived from an EMBL/GenBank/DDBJ whole genome shotgun (WGS) entry which is preliminary data.</text>
</comment>
<dbReference type="FunFam" id="3.40.50.2300:FF:000001">
    <property type="entry name" value="DNA-binding response regulator PhoB"/>
    <property type="match status" value="1"/>
</dbReference>
<evidence type="ECO:0000256" key="1">
    <source>
        <dbReference type="ARBA" id="ARBA00022553"/>
    </source>
</evidence>
<dbReference type="GO" id="GO:0005829">
    <property type="term" value="C:cytosol"/>
    <property type="evidence" value="ECO:0007669"/>
    <property type="project" value="TreeGrafter"/>
</dbReference>
<keyword evidence="4 7" id="KW-0238">DNA-binding</keyword>
<protein>
    <submittedName>
        <fullName evidence="10">Response regulator transcription factor</fullName>
    </submittedName>
</protein>
<sequence length="224" mass="24096">MRVLVVEDEEKLVAYLKKSLSAEGYVVDVAFDGISGLELALSGSYDAITLDVMLPGMNGYAVCGKIREAGIDTPVLMLTAKDGEYDEADALDMGADDFLRKPFSLVVLVARIRALVRRGGAARGASISVGDLTLDPAAKAVSRAGQPIALTPREFALLEYLMHNAGHALTKAQILEHVWSSGFMGDENVVEVYVGYLRKKIDAPFEGPLIRTVRGTGYMVSAEK</sequence>
<dbReference type="InterPro" id="IPR011006">
    <property type="entry name" value="CheY-like_superfamily"/>
</dbReference>
<dbReference type="SUPFAM" id="SSF52172">
    <property type="entry name" value="CheY-like"/>
    <property type="match status" value="1"/>
</dbReference>
<evidence type="ECO:0000256" key="6">
    <source>
        <dbReference type="PROSITE-ProRule" id="PRU00169"/>
    </source>
</evidence>
<dbReference type="CDD" id="cd00383">
    <property type="entry name" value="trans_reg_C"/>
    <property type="match status" value="1"/>
</dbReference>
<keyword evidence="5" id="KW-0804">Transcription</keyword>
<organism evidence="10 11">
    <name type="scientific">Slackia equolifaciens</name>
    <dbReference type="NCBI Taxonomy" id="498718"/>
    <lineage>
        <taxon>Bacteria</taxon>
        <taxon>Bacillati</taxon>
        <taxon>Actinomycetota</taxon>
        <taxon>Coriobacteriia</taxon>
        <taxon>Eggerthellales</taxon>
        <taxon>Eggerthellaceae</taxon>
        <taxon>Slackia</taxon>
    </lineage>
</organism>
<dbReference type="Pfam" id="PF00072">
    <property type="entry name" value="Response_reg"/>
    <property type="match status" value="1"/>
</dbReference>
<evidence type="ECO:0000256" key="2">
    <source>
        <dbReference type="ARBA" id="ARBA00023012"/>
    </source>
</evidence>
<keyword evidence="1 6" id="KW-0597">Phosphoprotein</keyword>
<dbReference type="Gene3D" id="1.10.10.10">
    <property type="entry name" value="Winged helix-like DNA-binding domain superfamily/Winged helix DNA-binding domain"/>
    <property type="match status" value="1"/>
</dbReference>